<feature type="compositionally biased region" description="Polar residues" evidence="5">
    <location>
        <begin position="143"/>
        <end position="153"/>
    </location>
</feature>
<evidence type="ECO:0000256" key="2">
    <source>
        <dbReference type="ARBA" id="ARBA00022771"/>
    </source>
</evidence>
<dbReference type="InterPro" id="IPR001841">
    <property type="entry name" value="Znf_RING"/>
</dbReference>
<feature type="domain" description="RING-type" evidence="6">
    <location>
        <begin position="16"/>
        <end position="55"/>
    </location>
</feature>
<reference evidence="7 8" key="1">
    <citation type="journal article" date="2021" name="Environ. Microbiol.">
        <title>Gene family expansions and transcriptome signatures uncover fungal adaptations to wood decay.</title>
        <authorList>
            <person name="Hage H."/>
            <person name="Miyauchi S."/>
            <person name="Viragh M."/>
            <person name="Drula E."/>
            <person name="Min B."/>
            <person name="Chaduli D."/>
            <person name="Navarro D."/>
            <person name="Favel A."/>
            <person name="Norest M."/>
            <person name="Lesage-Meessen L."/>
            <person name="Balint B."/>
            <person name="Merenyi Z."/>
            <person name="de Eugenio L."/>
            <person name="Morin E."/>
            <person name="Martinez A.T."/>
            <person name="Baldrian P."/>
            <person name="Stursova M."/>
            <person name="Martinez M.J."/>
            <person name="Novotny C."/>
            <person name="Magnuson J.K."/>
            <person name="Spatafora J.W."/>
            <person name="Maurice S."/>
            <person name="Pangilinan J."/>
            <person name="Andreopoulos W."/>
            <person name="LaButti K."/>
            <person name="Hundley H."/>
            <person name="Na H."/>
            <person name="Kuo A."/>
            <person name="Barry K."/>
            <person name="Lipzen A."/>
            <person name="Henrissat B."/>
            <person name="Riley R."/>
            <person name="Ahrendt S."/>
            <person name="Nagy L.G."/>
            <person name="Grigoriev I.V."/>
            <person name="Martin F."/>
            <person name="Rosso M.N."/>
        </authorList>
    </citation>
    <scope>NUCLEOTIDE SEQUENCE [LARGE SCALE GENOMIC DNA]</scope>
    <source>
        <strain evidence="7 8">CIRM-BRFM 1785</strain>
    </source>
</reference>
<evidence type="ECO:0000256" key="5">
    <source>
        <dbReference type="SAM" id="MobiDB-lite"/>
    </source>
</evidence>
<feature type="region of interest" description="Disordered" evidence="5">
    <location>
        <begin position="130"/>
        <end position="180"/>
    </location>
</feature>
<dbReference type="PANTHER" id="PTHR10131:SF94">
    <property type="entry name" value="TNF RECEPTOR-ASSOCIATED FACTOR 4"/>
    <property type="match status" value="1"/>
</dbReference>
<dbReference type="PROSITE" id="PS50089">
    <property type="entry name" value="ZF_RING_2"/>
    <property type="match status" value="1"/>
</dbReference>
<evidence type="ECO:0000256" key="3">
    <source>
        <dbReference type="ARBA" id="ARBA00022833"/>
    </source>
</evidence>
<dbReference type="SUPFAM" id="SSF57850">
    <property type="entry name" value="RING/U-box"/>
    <property type="match status" value="1"/>
</dbReference>
<feature type="region of interest" description="Disordered" evidence="5">
    <location>
        <begin position="228"/>
        <end position="311"/>
    </location>
</feature>
<keyword evidence="1" id="KW-0479">Metal-binding</keyword>
<accession>A0ABQ8K5J3</accession>
<evidence type="ECO:0000256" key="4">
    <source>
        <dbReference type="PROSITE-ProRule" id="PRU00175"/>
    </source>
</evidence>
<dbReference type="PANTHER" id="PTHR10131">
    <property type="entry name" value="TNF RECEPTOR ASSOCIATED FACTOR"/>
    <property type="match status" value="1"/>
</dbReference>
<keyword evidence="3" id="KW-0862">Zinc</keyword>
<dbReference type="InterPro" id="IPR013083">
    <property type="entry name" value="Znf_RING/FYVE/PHD"/>
</dbReference>
<feature type="compositionally biased region" description="Polar residues" evidence="5">
    <location>
        <begin position="245"/>
        <end position="256"/>
    </location>
</feature>
<evidence type="ECO:0000313" key="8">
    <source>
        <dbReference type="Proteomes" id="UP000814176"/>
    </source>
</evidence>
<feature type="compositionally biased region" description="Basic and acidic residues" evidence="5">
    <location>
        <begin position="155"/>
        <end position="164"/>
    </location>
</feature>
<gene>
    <name evidence="7" type="ORF">C8Q71DRAFT_778074</name>
</gene>
<dbReference type="Gene3D" id="3.30.40.10">
    <property type="entry name" value="Zinc/RING finger domain, C3HC4 (zinc finger)"/>
    <property type="match status" value="1"/>
</dbReference>
<keyword evidence="8" id="KW-1185">Reference proteome</keyword>
<feature type="compositionally biased region" description="Basic and acidic residues" evidence="5">
    <location>
        <begin position="130"/>
        <end position="142"/>
    </location>
</feature>
<dbReference type="EMBL" id="JADCUA010000022">
    <property type="protein sequence ID" value="KAH9832242.1"/>
    <property type="molecule type" value="Genomic_DNA"/>
</dbReference>
<dbReference type="PROSITE" id="PS00518">
    <property type="entry name" value="ZF_RING_1"/>
    <property type="match status" value="1"/>
</dbReference>
<feature type="region of interest" description="Disordered" evidence="5">
    <location>
        <begin position="326"/>
        <end position="390"/>
    </location>
</feature>
<dbReference type="InterPro" id="IPR017907">
    <property type="entry name" value="Znf_RING_CS"/>
</dbReference>
<dbReference type="RefSeq" id="XP_047775261.1">
    <property type="nucleotide sequence ID" value="XM_047924752.1"/>
</dbReference>
<feature type="compositionally biased region" description="Polar residues" evidence="5">
    <location>
        <begin position="347"/>
        <end position="360"/>
    </location>
</feature>
<feature type="compositionally biased region" description="Low complexity" evidence="5">
    <location>
        <begin position="274"/>
        <end position="295"/>
    </location>
</feature>
<proteinExistence type="predicted"/>
<sequence>MSSYNYAEVPNQNLVCCICRSPFVDPCTTRTCCHTFCYECIARAIAISAQCPVDRCSLNVHDLVPADPLIRNLVDELVVECPNKEEGCSHTCQRMLLPVHLKDCCKYVEVPCSEGKCSKGVLRKDLASHTHAHDVSSEEDTGRSSPCLDSSSVDGRGEKSHESQESPQPSQEDARNFPDTTNSSYEALEVENARLRLRLSSLEGVVNTLQYELQAVRQALGPWYRTQDTDVRRGWGGTPQHQERYSSMNPAPSTSAIIDPLVLPQASSSRDENTSAASVSAPPLATSPTSPTAPSELVAGSDLSSYFPPAEEEDVYSPDFVRTHQAHRTTAMGSSQPRDSSHHPYRSGTQRIPLSQSQPASGHAYPPHAFSPTGYPAGPAPPHPDLGAISIPPLDPSVPLPSTLASLHGSIVSLAGALGALATTRAQDTLYTGEELRSMRAGIHGLRMQLHDVVTAHVASRDTSTPPLNTGVGGTMPDGVGSGGVALPGGPSAWMGYGPGPRPFGAFAFPHMPGGFTKL</sequence>
<evidence type="ECO:0000313" key="7">
    <source>
        <dbReference type="EMBL" id="KAH9832242.1"/>
    </source>
</evidence>
<dbReference type="SUPFAM" id="SSF49599">
    <property type="entry name" value="TRAF domain-like"/>
    <property type="match status" value="1"/>
</dbReference>
<organism evidence="7 8">
    <name type="scientific">Rhodofomes roseus</name>
    <dbReference type="NCBI Taxonomy" id="34475"/>
    <lineage>
        <taxon>Eukaryota</taxon>
        <taxon>Fungi</taxon>
        <taxon>Dikarya</taxon>
        <taxon>Basidiomycota</taxon>
        <taxon>Agaricomycotina</taxon>
        <taxon>Agaricomycetes</taxon>
        <taxon>Polyporales</taxon>
        <taxon>Rhodofomes</taxon>
    </lineage>
</organism>
<dbReference type="Proteomes" id="UP000814176">
    <property type="component" value="Unassembled WGS sequence"/>
</dbReference>
<comment type="caution">
    <text evidence="7">The sequence shown here is derived from an EMBL/GenBank/DDBJ whole genome shotgun (WGS) entry which is preliminary data.</text>
</comment>
<name>A0ABQ8K5J3_9APHY</name>
<dbReference type="GeneID" id="72005484"/>
<evidence type="ECO:0000259" key="6">
    <source>
        <dbReference type="PROSITE" id="PS50089"/>
    </source>
</evidence>
<evidence type="ECO:0000256" key="1">
    <source>
        <dbReference type="ARBA" id="ARBA00022723"/>
    </source>
</evidence>
<protein>
    <recommendedName>
        <fullName evidence="6">RING-type domain-containing protein</fullName>
    </recommendedName>
</protein>
<keyword evidence="2 4" id="KW-0863">Zinc-finger</keyword>